<evidence type="ECO:0000313" key="3">
    <source>
        <dbReference type="EMBL" id="CAA2962980.1"/>
    </source>
</evidence>
<dbReference type="Pfam" id="PF05678">
    <property type="entry name" value="VQ"/>
    <property type="match status" value="1"/>
</dbReference>
<accession>A0A8S0Q7U9</accession>
<dbReference type="InterPro" id="IPR039335">
    <property type="entry name" value="SIB1/2"/>
</dbReference>
<dbReference type="Gramene" id="OE9A086851T1">
    <property type="protein sequence ID" value="OE9A086851C1"/>
    <property type="gene ID" value="OE9A086851"/>
</dbReference>
<feature type="domain" description="VQ" evidence="2">
    <location>
        <begin position="33"/>
        <end position="59"/>
    </location>
</feature>
<dbReference type="PANTHER" id="PTHR33624:SF2">
    <property type="entry name" value="SIGMA FACTOR BINDING PROTEIN 1, CHLOROPLASTIC"/>
    <property type="match status" value="1"/>
</dbReference>
<sequence>MDVIQSVPRVMSSDKKKTKSKRNINNSLKVVYISSPMKVKTSATRFRSLVQELTGRHSNVSQFMDSNVCTGFHEVNESDGNLLPKSVNDDVCAQGESPTSSDSTFLEAIGNDNIFSSQTEQQFAEIFSSFYSSELDLDVLGSQEDLRIL</sequence>
<evidence type="ECO:0000259" key="2">
    <source>
        <dbReference type="Pfam" id="PF05678"/>
    </source>
</evidence>
<protein>
    <recommendedName>
        <fullName evidence="2">VQ domain-containing protein</fullName>
    </recommendedName>
</protein>
<organism evidence="3 4">
    <name type="scientific">Olea europaea subsp. europaea</name>
    <dbReference type="NCBI Taxonomy" id="158383"/>
    <lineage>
        <taxon>Eukaryota</taxon>
        <taxon>Viridiplantae</taxon>
        <taxon>Streptophyta</taxon>
        <taxon>Embryophyta</taxon>
        <taxon>Tracheophyta</taxon>
        <taxon>Spermatophyta</taxon>
        <taxon>Magnoliopsida</taxon>
        <taxon>eudicotyledons</taxon>
        <taxon>Gunneridae</taxon>
        <taxon>Pentapetalae</taxon>
        <taxon>asterids</taxon>
        <taxon>lamiids</taxon>
        <taxon>Lamiales</taxon>
        <taxon>Oleaceae</taxon>
        <taxon>Oleeae</taxon>
        <taxon>Olea</taxon>
    </lineage>
</organism>
<proteinExistence type="predicted"/>
<dbReference type="Proteomes" id="UP000594638">
    <property type="component" value="Unassembled WGS sequence"/>
</dbReference>
<gene>
    <name evidence="3" type="ORF">OLEA9_A086851</name>
</gene>
<evidence type="ECO:0000313" key="4">
    <source>
        <dbReference type="Proteomes" id="UP000594638"/>
    </source>
</evidence>
<name>A0A8S0Q7U9_OLEEU</name>
<keyword evidence="4" id="KW-1185">Reference proteome</keyword>
<comment type="caution">
    <text evidence="3">The sequence shown here is derived from an EMBL/GenBank/DDBJ whole genome shotgun (WGS) entry which is preliminary data.</text>
</comment>
<reference evidence="3 4" key="1">
    <citation type="submission" date="2019-12" db="EMBL/GenBank/DDBJ databases">
        <authorList>
            <person name="Alioto T."/>
            <person name="Alioto T."/>
            <person name="Gomez Garrido J."/>
        </authorList>
    </citation>
    <scope>NUCLEOTIDE SEQUENCE [LARGE SCALE GENOMIC DNA]</scope>
</reference>
<dbReference type="AlphaFoldDB" id="A0A8S0Q7U9"/>
<dbReference type="InterPro" id="IPR008889">
    <property type="entry name" value="VQ"/>
</dbReference>
<dbReference type="PANTHER" id="PTHR33624">
    <property type="entry name" value="SIGMA FACTOR BINDING PROTEIN 1, CHLOROPLASTIC"/>
    <property type="match status" value="1"/>
</dbReference>
<feature type="region of interest" description="Disordered" evidence="1">
    <location>
        <begin position="1"/>
        <end position="21"/>
    </location>
</feature>
<dbReference type="EMBL" id="CACTIH010001806">
    <property type="protein sequence ID" value="CAA2962980.1"/>
    <property type="molecule type" value="Genomic_DNA"/>
</dbReference>
<dbReference type="OrthoDB" id="1725273at2759"/>
<evidence type="ECO:0000256" key="1">
    <source>
        <dbReference type="SAM" id="MobiDB-lite"/>
    </source>
</evidence>